<feature type="compositionally biased region" description="Pro residues" evidence="1">
    <location>
        <begin position="140"/>
        <end position="151"/>
    </location>
</feature>
<name>A0ABU7PLM9_9ACTN</name>
<keyword evidence="3" id="KW-1185">Reference proteome</keyword>
<reference evidence="2 3" key="1">
    <citation type="submission" date="2023-12" db="EMBL/GenBank/DDBJ databases">
        <title>Streptomyces sp. V4-01.</title>
        <authorList>
            <person name="Somphong A."/>
            <person name="Phongsopitanun W."/>
        </authorList>
    </citation>
    <scope>NUCLEOTIDE SEQUENCE [LARGE SCALE GENOMIC DNA]</scope>
    <source>
        <strain evidence="2 3">V4-01</strain>
    </source>
</reference>
<evidence type="ECO:0000256" key="1">
    <source>
        <dbReference type="SAM" id="MobiDB-lite"/>
    </source>
</evidence>
<accession>A0ABU7PLM9</accession>
<feature type="compositionally biased region" description="Pro residues" evidence="1">
    <location>
        <begin position="158"/>
        <end position="173"/>
    </location>
</feature>
<dbReference type="EMBL" id="JAZEWV010000052">
    <property type="protein sequence ID" value="MEE4546737.1"/>
    <property type="molecule type" value="Genomic_DNA"/>
</dbReference>
<feature type="compositionally biased region" description="Low complexity" evidence="1">
    <location>
        <begin position="128"/>
        <end position="139"/>
    </location>
</feature>
<feature type="region of interest" description="Disordered" evidence="1">
    <location>
        <begin position="122"/>
        <end position="213"/>
    </location>
</feature>
<feature type="compositionally biased region" description="Low complexity" evidence="1">
    <location>
        <begin position="174"/>
        <end position="199"/>
    </location>
</feature>
<evidence type="ECO:0000313" key="3">
    <source>
        <dbReference type="Proteomes" id="UP001344658"/>
    </source>
</evidence>
<sequence length="213" mass="21593">MPLYPWPIIRVPAYPTAREGALAFLQTVLTDRQGPIKERPVFGLVPGGISAATNLGAHAGLWTHDVRVGTPCRHDRGRTMLGVYLLTPAGAREAEATWVGGKAIAHLPAGTALLDEVTVNRRDDAPCTSGPPSQDTPTPSTGPPSTPPTTPPTGAGPTTPPPSEPPTTPPASTPPATTRTPASEPPAASSATPAASGEPPGSPRIGAAAADAR</sequence>
<gene>
    <name evidence="2" type="ORF">V2S66_32835</name>
</gene>
<dbReference type="Proteomes" id="UP001344658">
    <property type="component" value="Unassembled WGS sequence"/>
</dbReference>
<evidence type="ECO:0000313" key="2">
    <source>
        <dbReference type="EMBL" id="MEE4546737.1"/>
    </source>
</evidence>
<organism evidence="2 3">
    <name type="scientific">Actinacidiphila polyblastidii</name>
    <dbReference type="NCBI Taxonomy" id="3110430"/>
    <lineage>
        <taxon>Bacteria</taxon>
        <taxon>Bacillati</taxon>
        <taxon>Actinomycetota</taxon>
        <taxon>Actinomycetes</taxon>
        <taxon>Kitasatosporales</taxon>
        <taxon>Streptomycetaceae</taxon>
        <taxon>Actinacidiphila</taxon>
    </lineage>
</organism>
<protein>
    <submittedName>
        <fullName evidence="2">Uncharacterized protein</fullName>
    </submittedName>
</protein>
<proteinExistence type="predicted"/>
<comment type="caution">
    <text evidence="2">The sequence shown here is derived from an EMBL/GenBank/DDBJ whole genome shotgun (WGS) entry which is preliminary data.</text>
</comment>
<dbReference type="RefSeq" id="WP_330800479.1">
    <property type="nucleotide sequence ID" value="NZ_JAZEWV010000052.1"/>
</dbReference>